<proteinExistence type="predicted"/>
<keyword evidence="2" id="KW-1185">Reference proteome</keyword>
<gene>
    <name evidence="1" type="ORF">SCALOS_LOCUS2621</name>
</gene>
<sequence>MRSLSLEKSKPESTMTKNTEEEMEPPMITNNNGNYNGDRNGNNNNGAPYRCHRCGELRHISRNFLEDGNPLLIEVDPVVSPPKPRRKRGPSVIDKLDSYDMAVDIMNQRANVTLGQILRYPDQRKKLVNALKRPFPPTPPIPTIVQVPEEMETNAAQQSHGRTTAA</sequence>
<accession>A0ACA9KR55</accession>
<evidence type="ECO:0000313" key="2">
    <source>
        <dbReference type="Proteomes" id="UP000789860"/>
    </source>
</evidence>
<organism evidence="1 2">
    <name type="scientific">Scutellospora calospora</name>
    <dbReference type="NCBI Taxonomy" id="85575"/>
    <lineage>
        <taxon>Eukaryota</taxon>
        <taxon>Fungi</taxon>
        <taxon>Fungi incertae sedis</taxon>
        <taxon>Mucoromycota</taxon>
        <taxon>Glomeromycotina</taxon>
        <taxon>Glomeromycetes</taxon>
        <taxon>Diversisporales</taxon>
        <taxon>Gigasporaceae</taxon>
        <taxon>Scutellospora</taxon>
    </lineage>
</organism>
<comment type="caution">
    <text evidence="1">The sequence shown here is derived from an EMBL/GenBank/DDBJ whole genome shotgun (WGS) entry which is preliminary data.</text>
</comment>
<reference evidence="1" key="1">
    <citation type="submission" date="2021-06" db="EMBL/GenBank/DDBJ databases">
        <authorList>
            <person name="Kallberg Y."/>
            <person name="Tangrot J."/>
            <person name="Rosling A."/>
        </authorList>
    </citation>
    <scope>NUCLEOTIDE SEQUENCE</scope>
    <source>
        <strain evidence="1">AU212A</strain>
    </source>
</reference>
<name>A0ACA9KR55_9GLOM</name>
<evidence type="ECO:0000313" key="1">
    <source>
        <dbReference type="EMBL" id="CAG8485680.1"/>
    </source>
</evidence>
<dbReference type="Proteomes" id="UP000789860">
    <property type="component" value="Unassembled WGS sequence"/>
</dbReference>
<protein>
    <submittedName>
        <fullName evidence="1">11485_t:CDS:1</fullName>
    </submittedName>
</protein>
<dbReference type="EMBL" id="CAJVPM010002387">
    <property type="protein sequence ID" value="CAG8485680.1"/>
    <property type="molecule type" value="Genomic_DNA"/>
</dbReference>